<evidence type="ECO:0000256" key="1">
    <source>
        <dbReference type="SAM" id="MobiDB-lite"/>
    </source>
</evidence>
<feature type="region of interest" description="Disordered" evidence="1">
    <location>
        <begin position="96"/>
        <end position="191"/>
    </location>
</feature>
<sequence length="501" mass="52699">MKKIGRWIRRLLVVLSVAFLTLQPVLVPTVYAVESWSGNPWSGDSWSGDPWDGSDLQWEGSPWSGDPWSKEGSDADIGWEGYDWESQPWYLEGWSKEGFQGESGSGNPWTQPGFQGESGSGNPWTQPGFQGESGSGNPWTQPGFQGESGSGNPWTQPGFQGEGGSGNAWNQPGFQGEGGSGNAWNQPGFQGEGGLGYAWQYPGFSGNPYSADPGSGTYTPPDRFYSSDGYKGTKFVIDTVINGTANFVNDGLDGGFSHDKTSLHLTNLFVSGAKLHLGDSQFFDVYDMGKTGKTGFDKVKQLETLRQGSYALSSALQTSGDGIRKASNVSNISKTTEFAAKTKQYVSMIKDSASQVYKSTDISKVAGTWSNMGALSKFNFVTSGINAGVSAYKTGASVGDAIQTFNSNASGADKTAAVANIGSNLGETIMSAGGVAAAIPGGQALGAGLVAAGAGIFVVSKGVSLIARNWQGDVKSTAKEIGKKAGQTIKKGWKTVKGWFS</sequence>
<organism evidence="2 3">
    <name type="scientific">Virgibacillus tibetensis</name>
    <dbReference type="NCBI Taxonomy" id="3042313"/>
    <lineage>
        <taxon>Bacteria</taxon>
        <taxon>Bacillati</taxon>
        <taxon>Bacillota</taxon>
        <taxon>Bacilli</taxon>
        <taxon>Bacillales</taxon>
        <taxon>Bacillaceae</taxon>
        <taxon>Virgibacillus</taxon>
    </lineage>
</organism>
<keyword evidence="3" id="KW-1185">Reference proteome</keyword>
<protein>
    <submittedName>
        <fullName evidence="2">Uncharacterized protein</fullName>
    </submittedName>
</protein>
<dbReference type="Proteomes" id="UP001335737">
    <property type="component" value="Unassembled WGS sequence"/>
</dbReference>
<proteinExistence type="predicted"/>
<dbReference type="RefSeq" id="WP_327608496.1">
    <property type="nucleotide sequence ID" value="NZ_JARZFX010000009.1"/>
</dbReference>
<comment type="caution">
    <text evidence="2">The sequence shown here is derived from an EMBL/GenBank/DDBJ whole genome shotgun (WGS) entry which is preliminary data.</text>
</comment>
<evidence type="ECO:0000313" key="2">
    <source>
        <dbReference type="EMBL" id="MEC5424939.1"/>
    </source>
</evidence>
<name>A0ABU6KKK7_9BACI</name>
<dbReference type="EMBL" id="JARZFX010000009">
    <property type="protein sequence ID" value="MEC5424939.1"/>
    <property type="molecule type" value="Genomic_DNA"/>
</dbReference>
<reference evidence="2 3" key="1">
    <citation type="journal article" date="2024" name="Int. J. Syst. Evol. Microbiol.">
        <title>Virgibacillus tibetensis sp. nov., isolated from salt lake on the Tibetan Plateau of China.</title>
        <authorList>
            <person name="Phurbu D."/>
            <person name="Liu Z.-X."/>
            <person name="Wang R."/>
            <person name="Zheng Y.-Y."/>
            <person name="Liu H.-C."/>
            <person name="Zhou Y.-G."/>
            <person name="Yu Y.-J."/>
            <person name="Li A.-H."/>
        </authorList>
    </citation>
    <scope>NUCLEOTIDE SEQUENCE [LARGE SCALE GENOMIC DNA]</scope>
    <source>
        <strain evidence="2 3">C22-A2</strain>
    </source>
</reference>
<evidence type="ECO:0000313" key="3">
    <source>
        <dbReference type="Proteomes" id="UP001335737"/>
    </source>
</evidence>
<accession>A0ABU6KKK7</accession>
<gene>
    <name evidence="2" type="ORF">QGM71_15740</name>
</gene>